<accession>W6ARJ1</accession>
<reference evidence="1 2" key="1">
    <citation type="submission" date="2015-01" db="EMBL/GenBank/DDBJ databases">
        <title>Characterization of two new Erwinia spp. phages.</title>
        <authorList>
            <person name="Yagubi A.I."/>
            <person name="Kropinski A.M."/>
            <person name="Castle A.J."/>
            <person name="Svircev A.M."/>
        </authorList>
    </citation>
    <scope>NUCLEOTIDE SEQUENCE [LARGE SCALE GENOMIC DNA]</scope>
    <source>
        <strain evidence="1">Ea9-2</strain>
    </source>
</reference>
<organism evidence="1 2">
    <name type="scientific">Erwinia phage Ea9-2</name>
    <dbReference type="NCBI Taxonomy" id="1429767"/>
    <lineage>
        <taxon>Viruses</taxon>
        <taxon>Duplodnaviria</taxon>
        <taxon>Heunggongvirae</taxon>
        <taxon>Uroviricota</taxon>
        <taxon>Caudoviricetes</taxon>
        <taxon>Schitoviridae</taxon>
        <taxon>Erskinevirinae</taxon>
        <taxon>Johnsonvirus</taxon>
        <taxon>Johnsonvirus Ea92</taxon>
    </lineage>
</organism>
<protein>
    <submittedName>
        <fullName evidence="1">Uncharacterized protein</fullName>
    </submittedName>
</protein>
<dbReference type="RefSeq" id="YP_009007423.1">
    <property type="nucleotide sequence ID" value="NC_023579.1"/>
</dbReference>
<dbReference type="KEGG" id="vg:18503984"/>
<sequence length="56" mass="6163">MVSLSRGSLRQTQLDHGASVVWHGAEIPTINSSTYPKIRGKQCKYPTVQKGLVQPL</sequence>
<keyword evidence="2" id="KW-1185">Reference proteome</keyword>
<name>W6ARJ1_9CAUD</name>
<evidence type="ECO:0000313" key="2">
    <source>
        <dbReference type="Proteomes" id="UP000019305"/>
    </source>
</evidence>
<evidence type="ECO:0000313" key="1">
    <source>
        <dbReference type="EMBL" id="AHI60106.1"/>
    </source>
</evidence>
<dbReference type="Proteomes" id="UP000019305">
    <property type="component" value="Segment"/>
</dbReference>
<proteinExistence type="predicted"/>
<dbReference type="EMBL" id="KF806588">
    <property type="protein sequence ID" value="AHI60106.1"/>
    <property type="molecule type" value="Genomic_DNA"/>
</dbReference>
<dbReference type="GeneID" id="18503984"/>
<gene>
    <name evidence="1" type="ORF">Ea92_47A</name>
</gene>